<evidence type="ECO:0000256" key="5">
    <source>
        <dbReference type="ARBA" id="ARBA00023163"/>
    </source>
</evidence>
<dbReference type="EMBL" id="NGJZ01000002">
    <property type="protein sequence ID" value="RSU07046.1"/>
    <property type="molecule type" value="Genomic_DNA"/>
</dbReference>
<evidence type="ECO:0000313" key="11">
    <source>
        <dbReference type="Proteomes" id="UP000288669"/>
    </source>
</evidence>
<dbReference type="InterPro" id="IPR029072">
    <property type="entry name" value="YebC-like"/>
</dbReference>
<dbReference type="InterPro" id="IPR048300">
    <property type="entry name" value="TACO1_YebC-like_2nd/3rd_dom"/>
</dbReference>
<dbReference type="GO" id="GO:0006355">
    <property type="term" value="P:regulation of DNA-templated transcription"/>
    <property type="evidence" value="ECO:0007669"/>
    <property type="project" value="UniProtKB-UniRule"/>
</dbReference>
<feature type="domain" description="TACO1/YebC-like N-terminal" evidence="9">
    <location>
        <begin position="5"/>
        <end position="75"/>
    </location>
</feature>
<dbReference type="Pfam" id="PF01709">
    <property type="entry name" value="Transcrip_reg"/>
    <property type="match status" value="1"/>
</dbReference>
<dbReference type="InterPro" id="IPR017856">
    <property type="entry name" value="Integrase-like_N"/>
</dbReference>
<evidence type="ECO:0000259" key="9">
    <source>
        <dbReference type="Pfam" id="PF20772"/>
    </source>
</evidence>
<dbReference type="GO" id="GO:0003677">
    <property type="term" value="F:DNA binding"/>
    <property type="evidence" value="ECO:0007669"/>
    <property type="project" value="UniProtKB-UniRule"/>
</dbReference>
<feature type="compositionally biased region" description="Polar residues" evidence="7">
    <location>
        <begin position="1"/>
        <end position="14"/>
    </location>
</feature>
<dbReference type="NCBIfam" id="NF001030">
    <property type="entry name" value="PRK00110.1"/>
    <property type="match status" value="1"/>
</dbReference>
<evidence type="ECO:0000256" key="7">
    <source>
        <dbReference type="SAM" id="MobiDB-lite"/>
    </source>
</evidence>
<evidence type="ECO:0000256" key="3">
    <source>
        <dbReference type="ARBA" id="ARBA00023015"/>
    </source>
</evidence>
<sequence>MSGHSKWSNIQGRKNAQDTKRGKTFQKISKEIFVAAKSGGDDATSNPALRLALDKAKRNNMPNANIQRAIKKATSSEDTEHYEEVTYEGYGPNGVAILVHALTDNRNRTATNVRVLFNKNGGALGETGSVSYLFERKGYLEINRQSLDMTEEAFLLLVLDLGAEDLEISDDMFCVYTDGASFTAVRGGLEAQGFHLEHSELTMVPQTTVALNQREAQKVQNLVGKLEEDEDVSEVFTSLAVKEEE</sequence>
<evidence type="ECO:0000259" key="8">
    <source>
        <dbReference type="Pfam" id="PF01709"/>
    </source>
</evidence>
<dbReference type="SUPFAM" id="SSF75625">
    <property type="entry name" value="YebC-like"/>
    <property type="match status" value="1"/>
</dbReference>
<feature type="domain" description="TACO1/YebC-like second and third" evidence="8">
    <location>
        <begin position="82"/>
        <end position="238"/>
    </location>
</feature>
<dbReference type="RefSeq" id="WP_126824421.1">
    <property type="nucleotide sequence ID" value="NZ_JBHLWU010000002.1"/>
</dbReference>
<keyword evidence="4 6" id="KW-0238">DNA-binding</keyword>
<keyword evidence="5 6" id="KW-0804">Transcription</keyword>
<dbReference type="Gene3D" id="3.30.70.980">
    <property type="match status" value="2"/>
</dbReference>
<proteinExistence type="inferred from homology"/>
<keyword evidence="3 6" id="KW-0805">Transcription regulation</keyword>
<dbReference type="GO" id="GO:0005829">
    <property type="term" value="C:cytosol"/>
    <property type="evidence" value="ECO:0007669"/>
    <property type="project" value="TreeGrafter"/>
</dbReference>
<dbReference type="OrthoDB" id="9781053at2"/>
<gene>
    <name evidence="10" type="ORF">CBF30_07250</name>
</gene>
<evidence type="ECO:0000256" key="1">
    <source>
        <dbReference type="ARBA" id="ARBA00008724"/>
    </source>
</evidence>
<dbReference type="Gene3D" id="1.10.10.200">
    <property type="match status" value="1"/>
</dbReference>
<comment type="subcellular location">
    <subcellularLocation>
        <location evidence="6">Cytoplasm</location>
    </subcellularLocation>
</comment>
<reference evidence="10 11" key="1">
    <citation type="submission" date="2017-05" db="EMBL/GenBank/DDBJ databases">
        <title>Vagococcus spp. assemblies.</title>
        <authorList>
            <person name="Gulvik C.A."/>
        </authorList>
    </citation>
    <scope>NUCLEOTIDE SEQUENCE [LARGE SCALE GENOMIC DNA]</scope>
    <source>
        <strain evidence="10 11">DSM 24756</strain>
    </source>
</reference>
<evidence type="ECO:0000313" key="10">
    <source>
        <dbReference type="EMBL" id="RSU07046.1"/>
    </source>
</evidence>
<organism evidence="10 11">
    <name type="scientific">Vagococcus entomophilus</name>
    <dbReference type="NCBI Taxonomy" id="1160095"/>
    <lineage>
        <taxon>Bacteria</taxon>
        <taxon>Bacillati</taxon>
        <taxon>Bacillota</taxon>
        <taxon>Bacilli</taxon>
        <taxon>Lactobacillales</taxon>
        <taxon>Enterococcaceae</taxon>
        <taxon>Vagococcus</taxon>
    </lineage>
</organism>
<evidence type="ECO:0000256" key="6">
    <source>
        <dbReference type="HAMAP-Rule" id="MF_00693"/>
    </source>
</evidence>
<dbReference type="Proteomes" id="UP000288669">
    <property type="component" value="Unassembled WGS sequence"/>
</dbReference>
<dbReference type="NCBIfam" id="NF009044">
    <property type="entry name" value="PRK12378.1"/>
    <property type="match status" value="1"/>
</dbReference>
<dbReference type="AlphaFoldDB" id="A0A430AGJ2"/>
<dbReference type="InterPro" id="IPR002876">
    <property type="entry name" value="Transcrip_reg_TACO1-like"/>
</dbReference>
<dbReference type="FunFam" id="1.10.10.200:FF:000002">
    <property type="entry name" value="Probable transcriptional regulatory protein CLM62_37755"/>
    <property type="match status" value="1"/>
</dbReference>
<name>A0A430AGJ2_9ENTE</name>
<dbReference type="InterPro" id="IPR049083">
    <property type="entry name" value="TACO1_YebC_N"/>
</dbReference>
<comment type="caution">
    <text evidence="10">The sequence shown here is derived from an EMBL/GenBank/DDBJ whole genome shotgun (WGS) entry which is preliminary data.</text>
</comment>
<dbReference type="InterPro" id="IPR026564">
    <property type="entry name" value="Transcrip_reg_TACO1-like_dom3"/>
</dbReference>
<evidence type="ECO:0000256" key="2">
    <source>
        <dbReference type="ARBA" id="ARBA00022490"/>
    </source>
</evidence>
<keyword evidence="2 6" id="KW-0963">Cytoplasm</keyword>
<evidence type="ECO:0000256" key="4">
    <source>
        <dbReference type="ARBA" id="ARBA00023125"/>
    </source>
</evidence>
<dbReference type="NCBIfam" id="TIGR01033">
    <property type="entry name" value="YebC/PmpR family DNA-binding transcriptional regulator"/>
    <property type="match status" value="1"/>
</dbReference>
<dbReference type="HAMAP" id="MF_00693">
    <property type="entry name" value="Transcrip_reg_TACO1"/>
    <property type="match status" value="1"/>
</dbReference>
<comment type="similarity">
    <text evidence="1 6">Belongs to the TACO1 family.</text>
</comment>
<keyword evidence="11" id="KW-1185">Reference proteome</keyword>
<feature type="region of interest" description="Disordered" evidence="7">
    <location>
        <begin position="1"/>
        <end position="23"/>
    </location>
</feature>
<protein>
    <recommendedName>
        <fullName evidence="6">Probable transcriptional regulatory protein CBF30_07250</fullName>
    </recommendedName>
</protein>
<dbReference type="PANTHER" id="PTHR12532:SF6">
    <property type="entry name" value="TRANSCRIPTIONAL REGULATORY PROTEIN YEBC-RELATED"/>
    <property type="match status" value="1"/>
</dbReference>
<dbReference type="PANTHER" id="PTHR12532">
    <property type="entry name" value="TRANSLATIONAL ACTIVATOR OF CYTOCHROME C OXIDASE 1"/>
    <property type="match status" value="1"/>
</dbReference>
<accession>A0A430AGJ2</accession>
<dbReference type="Pfam" id="PF20772">
    <property type="entry name" value="TACO1_YebC_N"/>
    <property type="match status" value="1"/>
</dbReference>